<evidence type="ECO:0000259" key="2">
    <source>
        <dbReference type="Pfam" id="PF00561"/>
    </source>
</evidence>
<accession>A0A7L9TYL7</accession>
<dbReference type="Proteomes" id="UP000593875">
    <property type="component" value="Chromosome"/>
</dbReference>
<dbReference type="InterPro" id="IPR029058">
    <property type="entry name" value="AB_hydrolase_fold"/>
</dbReference>
<gene>
    <name evidence="3" type="ORF">LPB04_11840</name>
</gene>
<dbReference type="AlphaFoldDB" id="A0A7L9TYL7"/>
<feature type="chain" id="PRO_5032380205" evidence="1">
    <location>
        <begin position="20"/>
        <end position="279"/>
    </location>
</feature>
<protein>
    <submittedName>
        <fullName evidence="3">Alpha/beta hydrolase</fullName>
    </submittedName>
</protein>
<dbReference type="KEGG" id="mlir:LPB04_11840"/>
<evidence type="ECO:0000313" key="3">
    <source>
        <dbReference type="EMBL" id="QOL47727.1"/>
    </source>
</evidence>
<evidence type="ECO:0000313" key="4">
    <source>
        <dbReference type="Proteomes" id="UP000593875"/>
    </source>
</evidence>
<dbReference type="Gene3D" id="3.40.50.1820">
    <property type="entry name" value="alpha/beta hydrolase"/>
    <property type="match status" value="1"/>
</dbReference>
<dbReference type="Pfam" id="PF00561">
    <property type="entry name" value="Abhydrolase_1"/>
    <property type="match status" value="1"/>
</dbReference>
<evidence type="ECO:0000256" key="1">
    <source>
        <dbReference type="SAM" id="SignalP"/>
    </source>
</evidence>
<dbReference type="GO" id="GO:0016787">
    <property type="term" value="F:hydrolase activity"/>
    <property type="evidence" value="ECO:0007669"/>
    <property type="project" value="UniProtKB-KW"/>
</dbReference>
<feature type="domain" description="AB hydrolase-1" evidence="2">
    <location>
        <begin position="46"/>
        <end position="150"/>
    </location>
</feature>
<reference evidence="3 4" key="1">
    <citation type="submission" date="2020-10" db="EMBL/GenBank/DDBJ databases">
        <title>Genome sequencing of Massilia sp. LPB0304.</title>
        <authorList>
            <person name="Kim J."/>
        </authorList>
    </citation>
    <scope>NUCLEOTIDE SEQUENCE [LARGE SCALE GENOMIC DNA]</scope>
    <source>
        <strain evidence="3 4">LPB0304</strain>
    </source>
</reference>
<dbReference type="PANTHER" id="PTHR43433">
    <property type="entry name" value="HYDROLASE, ALPHA/BETA FOLD FAMILY PROTEIN"/>
    <property type="match status" value="1"/>
</dbReference>
<dbReference type="PANTHER" id="PTHR43433:SF1">
    <property type="entry name" value="BLL5160 PROTEIN"/>
    <property type="match status" value="1"/>
</dbReference>
<dbReference type="SUPFAM" id="SSF53474">
    <property type="entry name" value="alpha/beta-Hydrolases"/>
    <property type="match status" value="1"/>
</dbReference>
<name>A0A7L9TYL7_9BURK</name>
<keyword evidence="1" id="KW-0732">Signal</keyword>
<sequence length="279" mass="31067">MNKWLLAGFLSIFSLQGLAQSAPGEQFSRVGSNTLAWECRGAGDKTVLLIAGMGLDAHATYKNTFRNFSAPGYQICLYDRAGVGKSTAQGGVRPLNVLADELDGLIRERHWHDLVLVAHSFGGLVARAYAQAHPEQVRGIVFVDSVHESWYPGLKKALSPDGWRIMEMIINWEKDKNSHEDFAEAVQSMSTRGTPLAMPVTVLSRGLPHTTIRQAKMRYEDVDAFNSTWDTSQFELAKISGNARHVRMRYAAHLFDEQDPWLVIDEIGLMLKRAESPAP</sequence>
<dbReference type="RefSeq" id="WP_193684787.1">
    <property type="nucleotide sequence ID" value="NZ_CP062941.1"/>
</dbReference>
<dbReference type="InterPro" id="IPR050471">
    <property type="entry name" value="AB_hydrolase"/>
</dbReference>
<keyword evidence="3" id="KW-0378">Hydrolase</keyword>
<dbReference type="InterPro" id="IPR000073">
    <property type="entry name" value="AB_hydrolase_1"/>
</dbReference>
<dbReference type="PRINTS" id="PR00111">
    <property type="entry name" value="ABHYDROLASE"/>
</dbReference>
<proteinExistence type="predicted"/>
<dbReference type="EMBL" id="CP062941">
    <property type="protein sequence ID" value="QOL47727.1"/>
    <property type="molecule type" value="Genomic_DNA"/>
</dbReference>
<organism evidence="3 4">
    <name type="scientific">Massilia litorea</name>
    <dbReference type="NCBI Taxonomy" id="2769491"/>
    <lineage>
        <taxon>Bacteria</taxon>
        <taxon>Pseudomonadati</taxon>
        <taxon>Pseudomonadota</taxon>
        <taxon>Betaproteobacteria</taxon>
        <taxon>Burkholderiales</taxon>
        <taxon>Oxalobacteraceae</taxon>
        <taxon>Telluria group</taxon>
        <taxon>Massilia</taxon>
    </lineage>
</organism>
<feature type="signal peptide" evidence="1">
    <location>
        <begin position="1"/>
        <end position="19"/>
    </location>
</feature>
<keyword evidence="4" id="KW-1185">Reference proteome</keyword>